<reference evidence="2" key="1">
    <citation type="submission" date="2022-08" db="UniProtKB">
        <authorList>
            <consortium name="EnsemblMetazoa"/>
        </authorList>
    </citation>
    <scope>IDENTIFICATION</scope>
    <source>
        <strain evidence="2">EBRO</strain>
    </source>
</reference>
<dbReference type="VEuPathDB" id="VectorBase:AATE002960"/>
<feature type="compositionally biased region" description="Gly residues" evidence="1">
    <location>
        <begin position="97"/>
        <end position="109"/>
    </location>
</feature>
<feature type="region of interest" description="Disordered" evidence="1">
    <location>
        <begin position="202"/>
        <end position="291"/>
    </location>
</feature>
<proteinExistence type="predicted"/>
<feature type="compositionally biased region" description="Pro residues" evidence="1">
    <location>
        <begin position="112"/>
        <end position="129"/>
    </location>
</feature>
<name>A0A182IPF0_ANOAO</name>
<feature type="compositionally biased region" description="Basic and acidic residues" evidence="1">
    <location>
        <begin position="271"/>
        <end position="291"/>
    </location>
</feature>
<dbReference type="EnsemblMetazoa" id="AATE002960-RA">
    <property type="protein sequence ID" value="AATE002960-PA.1"/>
    <property type="gene ID" value="AATE002960"/>
</dbReference>
<protein>
    <submittedName>
        <fullName evidence="2">Uncharacterized protein</fullName>
    </submittedName>
</protein>
<feature type="region of interest" description="Disordered" evidence="1">
    <location>
        <begin position="97"/>
        <end position="129"/>
    </location>
</feature>
<dbReference type="AlphaFoldDB" id="A0A182IPF0"/>
<organism evidence="2">
    <name type="scientific">Anopheles atroparvus</name>
    <name type="common">European mosquito</name>
    <dbReference type="NCBI Taxonomy" id="41427"/>
    <lineage>
        <taxon>Eukaryota</taxon>
        <taxon>Metazoa</taxon>
        <taxon>Ecdysozoa</taxon>
        <taxon>Arthropoda</taxon>
        <taxon>Hexapoda</taxon>
        <taxon>Insecta</taxon>
        <taxon>Pterygota</taxon>
        <taxon>Neoptera</taxon>
        <taxon>Endopterygota</taxon>
        <taxon>Diptera</taxon>
        <taxon>Nematocera</taxon>
        <taxon>Culicoidea</taxon>
        <taxon>Culicidae</taxon>
        <taxon>Anophelinae</taxon>
        <taxon>Anopheles</taxon>
    </lineage>
</organism>
<evidence type="ECO:0000256" key="1">
    <source>
        <dbReference type="SAM" id="MobiDB-lite"/>
    </source>
</evidence>
<sequence length="291" mass="31025">MVVNSVGAFAPRAVSRSQSFVQNRWNPYASGPAEPLVPGYGFGGPGPGYHPLNHPHPHHHHNHHPSSFHPLVAAADESHGHGMKFTSTAEEYGASAHGGGGGSGVGGGYDYHPPPPPQPPPGPPAIIHQPLPPLWQAPAHGGKGKGKGAALSALTLLAFLYFLNLLQSCLKEHMETMNPTVMVMTAGANRRKYILDRVDSSVEQATGGSGEDEPPRDDESPGPEGAAAAAAAYEQLSHRYQLLTSSNRTRNPFKRPTNRARNKSSAPSRYEGQHGHTGSDDWFDRGGRQSY</sequence>
<evidence type="ECO:0000313" key="2">
    <source>
        <dbReference type="EnsemblMetazoa" id="AATE002960-PA.1"/>
    </source>
</evidence>
<feature type="compositionally biased region" description="Basic residues" evidence="1">
    <location>
        <begin position="251"/>
        <end position="262"/>
    </location>
</feature>
<accession>A0A182IPF0</accession>